<keyword evidence="7" id="KW-0472">Membrane</keyword>
<accession>A0ABD2VCJ2</accession>
<dbReference type="Pfam" id="PF05498">
    <property type="entry name" value="RALF"/>
    <property type="match status" value="1"/>
</dbReference>
<evidence type="ECO:0000256" key="2">
    <source>
        <dbReference type="ARBA" id="ARBA00009178"/>
    </source>
</evidence>
<keyword evidence="6" id="KW-1015">Disulfide bond</keyword>
<evidence type="ECO:0000256" key="5">
    <source>
        <dbReference type="ARBA" id="ARBA00022729"/>
    </source>
</evidence>
<dbReference type="Proteomes" id="UP001627284">
    <property type="component" value="Unassembled WGS sequence"/>
</dbReference>
<keyword evidence="5" id="KW-0732">Signal</keyword>
<keyword evidence="9" id="KW-1185">Reference proteome</keyword>
<keyword evidence="4" id="KW-0372">Hormone</keyword>
<keyword evidence="7" id="KW-0812">Transmembrane</keyword>
<evidence type="ECO:0000256" key="3">
    <source>
        <dbReference type="ARBA" id="ARBA00022525"/>
    </source>
</evidence>
<feature type="transmembrane region" description="Helical" evidence="7">
    <location>
        <begin position="21"/>
        <end position="44"/>
    </location>
</feature>
<proteinExistence type="inferred from homology"/>
<keyword evidence="3" id="KW-0964">Secreted</keyword>
<dbReference type="InterPro" id="IPR008801">
    <property type="entry name" value="RALF"/>
</dbReference>
<reference evidence="8 9" key="1">
    <citation type="submission" date="2024-05" db="EMBL/GenBank/DDBJ databases">
        <title>De novo assembly of an allotetraploid wild potato.</title>
        <authorList>
            <person name="Hosaka A.J."/>
        </authorList>
    </citation>
    <scope>NUCLEOTIDE SEQUENCE [LARGE SCALE GENOMIC DNA]</scope>
    <source>
        <tissue evidence="8">Young leaves</tissue>
    </source>
</reference>
<protein>
    <recommendedName>
        <fullName evidence="10">Protein RALF-like 34</fullName>
    </recommendedName>
</protein>
<sequence length="153" mass="17770">MDPYKHVLASCIPFQLHKHTYFTIFFCIQPMESPILFFLIIFLFTITNNAIVIEAQVDKFGLEQLVSEDFELPMAMSSLYEETEDDEMQLDGNGRSLLWHKFKYYISYGALSANRIPCPPRSGRSYYTHHCYHATGPAHPYTRGCSAITRCRR</sequence>
<evidence type="ECO:0000256" key="7">
    <source>
        <dbReference type="SAM" id="Phobius"/>
    </source>
</evidence>
<comment type="similarity">
    <text evidence="2">Belongs to the plant rapid alkalinization factor (RALF) family.</text>
</comment>
<name>A0ABD2VCJ2_9SOLN</name>
<evidence type="ECO:0000256" key="1">
    <source>
        <dbReference type="ARBA" id="ARBA00004613"/>
    </source>
</evidence>
<evidence type="ECO:0000313" key="8">
    <source>
        <dbReference type="EMBL" id="KAL3378429.1"/>
    </source>
</evidence>
<evidence type="ECO:0000313" key="9">
    <source>
        <dbReference type="Proteomes" id="UP001627284"/>
    </source>
</evidence>
<organism evidence="8 9">
    <name type="scientific">Solanum stoloniferum</name>
    <dbReference type="NCBI Taxonomy" id="62892"/>
    <lineage>
        <taxon>Eukaryota</taxon>
        <taxon>Viridiplantae</taxon>
        <taxon>Streptophyta</taxon>
        <taxon>Embryophyta</taxon>
        <taxon>Tracheophyta</taxon>
        <taxon>Spermatophyta</taxon>
        <taxon>Magnoliopsida</taxon>
        <taxon>eudicotyledons</taxon>
        <taxon>Gunneridae</taxon>
        <taxon>Pentapetalae</taxon>
        <taxon>asterids</taxon>
        <taxon>lamiids</taxon>
        <taxon>Solanales</taxon>
        <taxon>Solanaceae</taxon>
        <taxon>Solanoideae</taxon>
        <taxon>Solaneae</taxon>
        <taxon>Solanum</taxon>
    </lineage>
</organism>
<comment type="subcellular location">
    <subcellularLocation>
        <location evidence="1">Secreted</location>
    </subcellularLocation>
</comment>
<evidence type="ECO:0000256" key="4">
    <source>
        <dbReference type="ARBA" id="ARBA00022702"/>
    </source>
</evidence>
<dbReference type="GO" id="GO:0005576">
    <property type="term" value="C:extracellular region"/>
    <property type="evidence" value="ECO:0007669"/>
    <property type="project" value="UniProtKB-SubCell"/>
</dbReference>
<dbReference type="AlphaFoldDB" id="A0ABD2VCJ2"/>
<dbReference type="GO" id="GO:0005179">
    <property type="term" value="F:hormone activity"/>
    <property type="evidence" value="ECO:0007669"/>
    <property type="project" value="UniProtKB-KW"/>
</dbReference>
<evidence type="ECO:0008006" key="10">
    <source>
        <dbReference type="Google" id="ProtNLM"/>
    </source>
</evidence>
<keyword evidence="7" id="KW-1133">Transmembrane helix</keyword>
<dbReference type="PANTHER" id="PTHR33136:SF6">
    <property type="entry name" value="PROTEIN RALF-LIKE 34"/>
    <property type="match status" value="1"/>
</dbReference>
<dbReference type="PANTHER" id="PTHR33136">
    <property type="entry name" value="RAPID ALKALINIZATION FACTOR-LIKE"/>
    <property type="match status" value="1"/>
</dbReference>
<gene>
    <name evidence="8" type="ORF">AABB24_004382</name>
</gene>
<dbReference type="EMBL" id="JBJKTR010000002">
    <property type="protein sequence ID" value="KAL3378429.1"/>
    <property type="molecule type" value="Genomic_DNA"/>
</dbReference>
<evidence type="ECO:0000256" key="6">
    <source>
        <dbReference type="ARBA" id="ARBA00023157"/>
    </source>
</evidence>
<comment type="caution">
    <text evidence="8">The sequence shown here is derived from an EMBL/GenBank/DDBJ whole genome shotgun (WGS) entry which is preliminary data.</text>
</comment>